<dbReference type="GO" id="GO:0006508">
    <property type="term" value="P:proteolysis"/>
    <property type="evidence" value="ECO:0007669"/>
    <property type="project" value="UniProtKB-KW"/>
</dbReference>
<dbReference type="InterPro" id="IPR000064">
    <property type="entry name" value="NLP_P60_dom"/>
</dbReference>
<comment type="caution">
    <text evidence="7">The sequence shown here is derived from an EMBL/GenBank/DDBJ whole genome shotgun (WGS) entry which is preliminary data.</text>
</comment>
<dbReference type="PANTHER" id="PTHR47359:SF3">
    <property type="entry name" value="NLP_P60 DOMAIN-CONTAINING PROTEIN-RELATED"/>
    <property type="match status" value="1"/>
</dbReference>
<reference evidence="7 8" key="1">
    <citation type="submission" date="2019-09" db="EMBL/GenBank/DDBJ databases">
        <authorList>
            <person name="Wang X."/>
        </authorList>
    </citation>
    <scope>NUCLEOTIDE SEQUENCE [LARGE SCALE GENOMIC DNA]</scope>
    <source>
        <strain evidence="7 8">CICC 11023</strain>
    </source>
</reference>
<evidence type="ECO:0000256" key="2">
    <source>
        <dbReference type="ARBA" id="ARBA00022670"/>
    </source>
</evidence>
<evidence type="ECO:0000256" key="1">
    <source>
        <dbReference type="ARBA" id="ARBA00007074"/>
    </source>
</evidence>
<evidence type="ECO:0000256" key="3">
    <source>
        <dbReference type="ARBA" id="ARBA00022801"/>
    </source>
</evidence>
<comment type="similarity">
    <text evidence="1">Belongs to the peptidase C40 family.</text>
</comment>
<evidence type="ECO:0000256" key="5">
    <source>
        <dbReference type="SAM" id="MobiDB-lite"/>
    </source>
</evidence>
<evidence type="ECO:0000256" key="4">
    <source>
        <dbReference type="ARBA" id="ARBA00022807"/>
    </source>
</evidence>
<dbReference type="GO" id="GO:0008234">
    <property type="term" value="F:cysteine-type peptidase activity"/>
    <property type="evidence" value="ECO:0007669"/>
    <property type="project" value="UniProtKB-KW"/>
</dbReference>
<dbReference type="InterPro" id="IPR038765">
    <property type="entry name" value="Papain-like_cys_pep_sf"/>
</dbReference>
<dbReference type="OrthoDB" id="3209655at2"/>
<dbReference type="Gene3D" id="3.90.1720.10">
    <property type="entry name" value="endopeptidase domain like (from Nostoc punctiforme)"/>
    <property type="match status" value="1"/>
</dbReference>
<protein>
    <submittedName>
        <fullName evidence="7">NlpC/P60 family protein</fullName>
    </submittedName>
</protein>
<dbReference type="InterPro" id="IPR051794">
    <property type="entry name" value="PG_Endopeptidase_C40"/>
</dbReference>
<sequence>MLPGLSIGMSGVLHSLLGLYGEGRPDAPNSAPQALMADRGSSAGPGAIGYADARHMQAAVAESHAGKDGVVHQAVNTSGAGTMNGRNQVANQIADFEARTRAIASVGDTRFAGPALLHSAQLALANATRQVNADTASAQQLAAQIVPPAAPPKLRRRAAPPRRRRRRALRSQAVARARSQPRHLGRQVPSDGSAGGNAVSIASAQVGLPYIWGGGGVGGPSGGGFDCSGLTQYAIAQATHNEVVLPRTTYDQIYSGERVHPQDVRPGDLVFPADSFSSRGPEHVQLAAGNGWVIEAPSPGSSVTWSRMPGNAVVVRVL</sequence>
<keyword evidence="8" id="KW-1185">Reference proteome</keyword>
<accession>A0A5N0DXP2</accession>
<dbReference type="PROSITE" id="PS51935">
    <property type="entry name" value="NLPC_P60"/>
    <property type="match status" value="1"/>
</dbReference>
<evidence type="ECO:0000259" key="6">
    <source>
        <dbReference type="PROSITE" id="PS51935"/>
    </source>
</evidence>
<dbReference type="Pfam" id="PF00877">
    <property type="entry name" value="NLPC_P60"/>
    <property type="match status" value="1"/>
</dbReference>
<feature type="region of interest" description="Disordered" evidence="5">
    <location>
        <begin position="147"/>
        <end position="196"/>
    </location>
</feature>
<dbReference type="AlphaFoldDB" id="A0A5N0DXP2"/>
<keyword evidence="3" id="KW-0378">Hydrolase</keyword>
<feature type="compositionally biased region" description="Basic residues" evidence="5">
    <location>
        <begin position="153"/>
        <end position="169"/>
    </location>
</feature>
<dbReference type="EMBL" id="VXLC01000031">
    <property type="protein sequence ID" value="KAA8881908.1"/>
    <property type="molecule type" value="Genomic_DNA"/>
</dbReference>
<name>A0A5N0DXP2_9NOCA</name>
<evidence type="ECO:0000313" key="8">
    <source>
        <dbReference type="Proteomes" id="UP000323876"/>
    </source>
</evidence>
<proteinExistence type="inferred from homology"/>
<keyword evidence="4" id="KW-0788">Thiol protease</keyword>
<organism evidence="7 8">
    <name type="scientific">Nocardia colli</name>
    <dbReference type="NCBI Taxonomy" id="2545717"/>
    <lineage>
        <taxon>Bacteria</taxon>
        <taxon>Bacillati</taxon>
        <taxon>Actinomycetota</taxon>
        <taxon>Actinomycetes</taxon>
        <taxon>Mycobacteriales</taxon>
        <taxon>Nocardiaceae</taxon>
        <taxon>Nocardia</taxon>
    </lineage>
</organism>
<dbReference type="Proteomes" id="UP000323876">
    <property type="component" value="Unassembled WGS sequence"/>
</dbReference>
<dbReference type="PANTHER" id="PTHR47359">
    <property type="entry name" value="PEPTIDOGLYCAN DL-ENDOPEPTIDASE CWLO"/>
    <property type="match status" value="1"/>
</dbReference>
<keyword evidence="2" id="KW-0645">Protease</keyword>
<dbReference type="SUPFAM" id="SSF54001">
    <property type="entry name" value="Cysteine proteinases"/>
    <property type="match status" value="1"/>
</dbReference>
<gene>
    <name evidence="7" type="ORF">F3087_40290</name>
</gene>
<evidence type="ECO:0000313" key="7">
    <source>
        <dbReference type="EMBL" id="KAA8881908.1"/>
    </source>
</evidence>
<feature type="domain" description="NlpC/P60" evidence="6">
    <location>
        <begin position="192"/>
        <end position="318"/>
    </location>
</feature>